<keyword evidence="1" id="KW-0472">Membrane</keyword>
<dbReference type="Proteomes" id="UP000614811">
    <property type="component" value="Unassembled WGS sequence"/>
</dbReference>
<keyword evidence="1" id="KW-0812">Transmembrane</keyword>
<reference evidence="2" key="1">
    <citation type="journal article" date="2014" name="Int. J. Syst. Evol. Microbiol.">
        <title>Complete genome sequence of Corynebacterium casei LMG S-19264T (=DSM 44701T), isolated from a smear-ripened cheese.</title>
        <authorList>
            <consortium name="US DOE Joint Genome Institute (JGI-PGF)"/>
            <person name="Walter F."/>
            <person name="Albersmeier A."/>
            <person name="Kalinowski J."/>
            <person name="Ruckert C."/>
        </authorList>
    </citation>
    <scope>NUCLEOTIDE SEQUENCE</scope>
    <source>
        <strain evidence="2">KCTC 12711</strain>
    </source>
</reference>
<evidence type="ECO:0000313" key="3">
    <source>
        <dbReference type="Proteomes" id="UP000614811"/>
    </source>
</evidence>
<accession>A0A918VKH2</accession>
<dbReference type="AlphaFoldDB" id="A0A918VKH2"/>
<feature type="transmembrane region" description="Helical" evidence="1">
    <location>
        <begin position="114"/>
        <end position="139"/>
    </location>
</feature>
<feature type="transmembrane region" description="Helical" evidence="1">
    <location>
        <begin position="30"/>
        <end position="50"/>
    </location>
</feature>
<keyword evidence="3" id="KW-1185">Reference proteome</keyword>
<reference evidence="2" key="2">
    <citation type="submission" date="2020-09" db="EMBL/GenBank/DDBJ databases">
        <authorList>
            <person name="Sun Q."/>
            <person name="Kim S."/>
        </authorList>
    </citation>
    <scope>NUCLEOTIDE SEQUENCE</scope>
    <source>
        <strain evidence="2">KCTC 12711</strain>
    </source>
</reference>
<dbReference type="EMBL" id="BMXA01000002">
    <property type="protein sequence ID" value="GHA03731.1"/>
    <property type="molecule type" value="Genomic_DNA"/>
</dbReference>
<evidence type="ECO:0000313" key="2">
    <source>
        <dbReference type="EMBL" id="GHA03731.1"/>
    </source>
</evidence>
<keyword evidence="1" id="KW-1133">Transmembrane helix</keyword>
<evidence type="ECO:0000256" key="1">
    <source>
        <dbReference type="SAM" id="Phobius"/>
    </source>
</evidence>
<proteinExistence type="predicted"/>
<feature type="transmembrane region" description="Helical" evidence="1">
    <location>
        <begin position="62"/>
        <end position="94"/>
    </location>
</feature>
<comment type="caution">
    <text evidence="2">The sequence shown here is derived from an EMBL/GenBank/DDBJ whole genome shotgun (WGS) entry which is preliminary data.</text>
</comment>
<name>A0A918VKH2_9GAMM</name>
<organism evidence="2 3">
    <name type="scientific">Arenicella chitinivorans</name>
    <dbReference type="NCBI Taxonomy" id="1329800"/>
    <lineage>
        <taxon>Bacteria</taxon>
        <taxon>Pseudomonadati</taxon>
        <taxon>Pseudomonadota</taxon>
        <taxon>Gammaproteobacteria</taxon>
        <taxon>Arenicellales</taxon>
        <taxon>Arenicellaceae</taxon>
        <taxon>Arenicella</taxon>
    </lineage>
</organism>
<gene>
    <name evidence="2" type="ORF">GCM10008090_11150</name>
</gene>
<sequence length="143" mass="16281">MESTVYNPPEADLQLESRHQDVSLWNPDAAGAWSILFSPIFGSILVRSNWRELGDEDKARTGTIWIWVSVLMFFLSAVIPLLGLVYLITWYYAYQRKQTSYLKQNLGTYNKNGWLKPLAIAMVSYIAVFIVAVFVITLLTGNV</sequence>
<dbReference type="RefSeq" id="WP_189399058.1">
    <property type="nucleotide sequence ID" value="NZ_BMXA01000002.1"/>
</dbReference>
<protein>
    <submittedName>
        <fullName evidence="2">Uncharacterized protein</fullName>
    </submittedName>
</protein>